<protein>
    <submittedName>
        <fullName evidence="1">Uncharacterized protein</fullName>
    </submittedName>
</protein>
<dbReference type="Proteomes" id="UP000308917">
    <property type="component" value="Unassembled WGS sequence"/>
</dbReference>
<dbReference type="RefSeq" id="WP_136574588.1">
    <property type="nucleotide sequence ID" value="NZ_STFG01000023.1"/>
</dbReference>
<dbReference type="EMBL" id="STFG01000023">
    <property type="protein sequence ID" value="THT98106.1"/>
    <property type="molecule type" value="Genomic_DNA"/>
</dbReference>
<evidence type="ECO:0000313" key="2">
    <source>
        <dbReference type="Proteomes" id="UP000308917"/>
    </source>
</evidence>
<evidence type="ECO:0000313" key="1">
    <source>
        <dbReference type="EMBL" id="THT98106.1"/>
    </source>
</evidence>
<organism evidence="1 2">
    <name type="scientific">Lampropedia puyangensis</name>
    <dbReference type="NCBI Taxonomy" id="1330072"/>
    <lineage>
        <taxon>Bacteria</taxon>
        <taxon>Pseudomonadati</taxon>
        <taxon>Pseudomonadota</taxon>
        <taxon>Betaproteobacteria</taxon>
        <taxon>Burkholderiales</taxon>
        <taxon>Comamonadaceae</taxon>
        <taxon>Lampropedia</taxon>
    </lineage>
</organism>
<proteinExistence type="predicted"/>
<keyword evidence="2" id="KW-1185">Reference proteome</keyword>
<name>A0A4S8EUD5_9BURK</name>
<dbReference type="AlphaFoldDB" id="A0A4S8EUD5"/>
<sequence length="62" mass="7264">MRKKYDSDISPEKFAVIEDELRGVRYRTKPTRVDLYESTRISKTLLSLMELNRPGFRGGMLV</sequence>
<accession>A0A4S8EUD5</accession>
<gene>
    <name evidence="1" type="ORF">E9531_15005</name>
</gene>
<comment type="caution">
    <text evidence="1">The sequence shown here is derived from an EMBL/GenBank/DDBJ whole genome shotgun (WGS) entry which is preliminary data.</text>
</comment>
<dbReference type="OrthoDB" id="8812260at2"/>
<reference evidence="1 2" key="1">
    <citation type="journal article" date="2015" name="Antonie Van Leeuwenhoek">
        <title>Lampropedia puyangensis sp. nov., isolated from symptomatic bark of Populus ? euramericana canker and emended description of Lampropedia hyalina (Ehrenberg 1832) Lee et al. 2004.</title>
        <authorList>
            <person name="Li Y."/>
            <person name="Wang T."/>
            <person name="Piao C.G."/>
            <person name="Wang L.F."/>
            <person name="Tian G.Z."/>
            <person name="Zhu T.H."/>
            <person name="Guo M.W."/>
        </authorList>
    </citation>
    <scope>NUCLEOTIDE SEQUENCE [LARGE SCALE GENOMIC DNA]</scope>
    <source>
        <strain evidence="1 2">2-bin</strain>
    </source>
</reference>